<evidence type="ECO:0000256" key="2">
    <source>
        <dbReference type="ARBA" id="ARBA00022692"/>
    </source>
</evidence>
<feature type="transmembrane region" description="Helical" evidence="5">
    <location>
        <begin position="115"/>
        <end position="132"/>
    </location>
</feature>
<sequence>MCDIISFMENPNIILPLILSLIAGSSTVVGSLIFFFIKDFKHSILSFLMGLSGGVMIYLSFMEFLPYSVETVGFVTTNILFFFGFLVMGLLDFLIPHDYIQEKIKVVSDDSSKSLLKTGIFIMIGLMLHNFPEGIAVAMSSYSNLKLGLFLTLAVAMHNIPEGIAVAVPIYYATKNKWQAFKFSFLSGIAEPIGAILALTLLGPFLNDTILSYIFAIVAGVMVFISFDELLPCCFKNGFGHVAISGIAIGMALMAITICFF</sequence>
<evidence type="ECO:0000313" key="7">
    <source>
        <dbReference type="Proteomes" id="UP000034581"/>
    </source>
</evidence>
<proteinExistence type="predicted"/>
<dbReference type="Pfam" id="PF02535">
    <property type="entry name" value="Zip"/>
    <property type="match status" value="1"/>
</dbReference>
<keyword evidence="2 5" id="KW-0812">Transmembrane</keyword>
<feature type="transmembrane region" description="Helical" evidence="5">
    <location>
        <begin position="44"/>
        <end position="61"/>
    </location>
</feature>
<evidence type="ECO:0000256" key="5">
    <source>
        <dbReference type="SAM" id="Phobius"/>
    </source>
</evidence>
<evidence type="ECO:0000256" key="4">
    <source>
        <dbReference type="ARBA" id="ARBA00023136"/>
    </source>
</evidence>
<dbReference type="NCBIfam" id="NF003243">
    <property type="entry name" value="PRK04201.1"/>
    <property type="match status" value="1"/>
</dbReference>
<dbReference type="GO" id="GO:0005385">
    <property type="term" value="F:zinc ion transmembrane transporter activity"/>
    <property type="evidence" value="ECO:0007669"/>
    <property type="project" value="TreeGrafter"/>
</dbReference>
<gene>
    <name evidence="6" type="ORF">UR67_C0003G0018</name>
</gene>
<evidence type="ECO:0000256" key="1">
    <source>
        <dbReference type="ARBA" id="ARBA00004141"/>
    </source>
</evidence>
<feature type="transmembrane region" description="Helical" evidence="5">
    <location>
        <begin position="210"/>
        <end position="227"/>
    </location>
</feature>
<keyword evidence="3 5" id="KW-1133">Transmembrane helix</keyword>
<feature type="transmembrane region" description="Helical" evidence="5">
    <location>
        <begin position="147"/>
        <end position="171"/>
    </location>
</feature>
<protein>
    <submittedName>
        <fullName evidence="6">Zinc transporter ZupT</fullName>
    </submittedName>
</protein>
<dbReference type="Proteomes" id="UP000034581">
    <property type="component" value="Unassembled WGS sequence"/>
</dbReference>
<dbReference type="STRING" id="1618350.UR67_C0003G0018"/>
<feature type="transmembrane region" description="Helical" evidence="5">
    <location>
        <begin position="13"/>
        <end position="37"/>
    </location>
</feature>
<dbReference type="GO" id="GO:0016020">
    <property type="term" value="C:membrane"/>
    <property type="evidence" value="ECO:0007669"/>
    <property type="project" value="UniProtKB-SubCell"/>
</dbReference>
<accession>A0A0G0E392</accession>
<feature type="transmembrane region" description="Helical" evidence="5">
    <location>
        <begin position="183"/>
        <end position="204"/>
    </location>
</feature>
<feature type="transmembrane region" description="Helical" evidence="5">
    <location>
        <begin position="239"/>
        <end position="258"/>
    </location>
</feature>
<evidence type="ECO:0000313" key="6">
    <source>
        <dbReference type="EMBL" id="KKP69740.1"/>
    </source>
</evidence>
<dbReference type="InterPro" id="IPR003689">
    <property type="entry name" value="ZIP"/>
</dbReference>
<reference evidence="6 7" key="1">
    <citation type="journal article" date="2015" name="Nature">
        <title>rRNA introns, odd ribosomes, and small enigmatic genomes across a large radiation of phyla.</title>
        <authorList>
            <person name="Brown C.T."/>
            <person name="Hug L.A."/>
            <person name="Thomas B.C."/>
            <person name="Sharon I."/>
            <person name="Castelle C.J."/>
            <person name="Singh A."/>
            <person name="Wilkins M.J."/>
            <person name="Williams K.H."/>
            <person name="Banfield J.F."/>
        </authorList>
    </citation>
    <scope>NUCLEOTIDE SEQUENCE [LARGE SCALE GENOMIC DNA]</scope>
</reference>
<dbReference type="PANTHER" id="PTHR11040">
    <property type="entry name" value="ZINC/IRON TRANSPORTER"/>
    <property type="match status" value="1"/>
</dbReference>
<organism evidence="6 7">
    <name type="scientific">candidate division CPR3 bacterium GW2011_GWF2_35_18</name>
    <dbReference type="NCBI Taxonomy" id="1618350"/>
    <lineage>
        <taxon>Bacteria</taxon>
        <taxon>Bacteria division CPR3</taxon>
    </lineage>
</organism>
<evidence type="ECO:0000256" key="3">
    <source>
        <dbReference type="ARBA" id="ARBA00022989"/>
    </source>
</evidence>
<name>A0A0G0E392_UNCC3</name>
<comment type="subcellular location">
    <subcellularLocation>
        <location evidence="1">Membrane</location>
        <topology evidence="1">Multi-pass membrane protein</topology>
    </subcellularLocation>
</comment>
<feature type="transmembrane region" description="Helical" evidence="5">
    <location>
        <begin position="73"/>
        <end position="95"/>
    </location>
</feature>
<dbReference type="PANTHER" id="PTHR11040:SF205">
    <property type="entry name" value="ZINC TRANSPORTER ZUPT"/>
    <property type="match status" value="1"/>
</dbReference>
<dbReference type="EMBL" id="LBQB01000003">
    <property type="protein sequence ID" value="KKP69740.1"/>
    <property type="molecule type" value="Genomic_DNA"/>
</dbReference>
<comment type="caution">
    <text evidence="6">The sequence shown here is derived from an EMBL/GenBank/DDBJ whole genome shotgun (WGS) entry which is preliminary data.</text>
</comment>
<keyword evidence="4 5" id="KW-0472">Membrane</keyword>
<dbReference type="AlphaFoldDB" id="A0A0G0E392"/>